<feature type="region of interest" description="Disordered" evidence="1">
    <location>
        <begin position="434"/>
        <end position="484"/>
    </location>
</feature>
<dbReference type="AlphaFoldDB" id="A0A085NCC2"/>
<protein>
    <recommendedName>
        <fullName evidence="5">Protein-tyrosine phosphatase</fullName>
    </recommendedName>
</protein>
<dbReference type="Pfam" id="PF00102">
    <property type="entry name" value="Y_phosphatase"/>
    <property type="match status" value="1"/>
</dbReference>
<dbReference type="PRINTS" id="PR00700">
    <property type="entry name" value="PRTYPHPHTASE"/>
</dbReference>
<reference evidence="4" key="1">
    <citation type="journal article" date="2014" name="Nat. Genet.">
        <title>Genome and transcriptome of the porcine whipworm Trichuris suis.</title>
        <authorList>
            <person name="Jex A.R."/>
            <person name="Nejsum P."/>
            <person name="Schwarz E.M."/>
            <person name="Hu L."/>
            <person name="Young N.D."/>
            <person name="Hall R.S."/>
            <person name="Korhonen P.K."/>
            <person name="Liao S."/>
            <person name="Thamsborg S."/>
            <person name="Xia J."/>
            <person name="Xu P."/>
            <person name="Wang S."/>
            <person name="Scheerlinck J.P."/>
            <person name="Hofmann A."/>
            <person name="Sternberg P.W."/>
            <person name="Wang J."/>
            <person name="Gasser R.B."/>
        </authorList>
    </citation>
    <scope>NUCLEOTIDE SEQUENCE [LARGE SCALE GENOMIC DNA]</scope>
    <source>
        <strain evidence="4">DCEP-RM93F</strain>
    </source>
</reference>
<proteinExistence type="predicted"/>
<sequence length="484" mass="54667">MYPTVPLKQTARQERQTRASWLGDLCNIKYEQLIFRLREEFSALPGRPDVSEAKAFLTQLNKDKNRYIDIPCLDRTRVKLQQRKADYIHANWVECPELNIKVIMCQAPLDDTVEDFYHMLYQEKVGLIACLTKVTESGVEKSYPYWPVAEGKQTTFGKYSLKARSSSHEESYCHVTALELTKQDSKQSQKITHILYMDWTDHKAPNCTHRFLEVVNLCTRKFSGLKTNGTPPTIVIHCSAGIGRSGTLAALLRLQKTIENGKAPNIPSVVQQLRQQRALAVQSIEQYIFIYRTIMEMIYKLEGRPKQSSGELLKHINALRSMTTRSTCNLQLELMKHPKGGYTFFPVGIADAKRLTNLAQQQFGIIKQQTVAKAVKLKTGIIDLKKRLSARLLAKTPKTRSPADIAAKGKANAKGAPIREIPLVRQSLTVEPTVPKLSTPTDNFEQRIIVPTEQKKQSASPSPGKKIDIQKNKPTTPVNKKTKG</sequence>
<dbReference type="Gene3D" id="3.90.190.10">
    <property type="entry name" value="Protein tyrosine phosphatase superfamily"/>
    <property type="match status" value="1"/>
</dbReference>
<dbReference type="SUPFAM" id="SSF52799">
    <property type="entry name" value="(Phosphotyrosine protein) phosphatases II"/>
    <property type="match status" value="1"/>
</dbReference>
<dbReference type="Proteomes" id="UP000030758">
    <property type="component" value="Unassembled WGS sequence"/>
</dbReference>
<dbReference type="InterPro" id="IPR000242">
    <property type="entry name" value="PTP_cat"/>
</dbReference>
<dbReference type="SMART" id="SM00404">
    <property type="entry name" value="PTPc_motif"/>
    <property type="match status" value="1"/>
</dbReference>
<evidence type="ECO:0008006" key="5">
    <source>
        <dbReference type="Google" id="ProtNLM"/>
    </source>
</evidence>
<gene>
    <name evidence="4" type="ORF">M514_20738</name>
</gene>
<evidence type="ECO:0000256" key="1">
    <source>
        <dbReference type="SAM" id="MobiDB-lite"/>
    </source>
</evidence>
<organism evidence="4">
    <name type="scientific">Trichuris suis</name>
    <name type="common">pig whipworm</name>
    <dbReference type="NCBI Taxonomy" id="68888"/>
    <lineage>
        <taxon>Eukaryota</taxon>
        <taxon>Metazoa</taxon>
        <taxon>Ecdysozoa</taxon>
        <taxon>Nematoda</taxon>
        <taxon>Enoplea</taxon>
        <taxon>Dorylaimia</taxon>
        <taxon>Trichinellida</taxon>
        <taxon>Trichuridae</taxon>
        <taxon>Trichuris</taxon>
    </lineage>
</organism>
<evidence type="ECO:0000313" key="4">
    <source>
        <dbReference type="EMBL" id="KFD67118.1"/>
    </source>
</evidence>
<feature type="compositionally biased region" description="Low complexity" evidence="1">
    <location>
        <begin position="472"/>
        <end position="484"/>
    </location>
</feature>
<evidence type="ECO:0000259" key="2">
    <source>
        <dbReference type="PROSITE" id="PS50055"/>
    </source>
</evidence>
<dbReference type="InterPro" id="IPR052782">
    <property type="entry name" value="Oocyte-zygote_transition_reg"/>
</dbReference>
<dbReference type="InterPro" id="IPR000387">
    <property type="entry name" value="Tyr_Pase_dom"/>
</dbReference>
<dbReference type="PROSITE" id="PS50056">
    <property type="entry name" value="TYR_PHOSPHATASE_2"/>
    <property type="match status" value="1"/>
</dbReference>
<dbReference type="InterPro" id="IPR016130">
    <property type="entry name" value="Tyr_Pase_AS"/>
</dbReference>
<accession>A0A085NCC2</accession>
<dbReference type="GO" id="GO:0004725">
    <property type="term" value="F:protein tyrosine phosphatase activity"/>
    <property type="evidence" value="ECO:0007669"/>
    <property type="project" value="InterPro"/>
</dbReference>
<dbReference type="PANTHER" id="PTHR46163:SF5">
    <property type="entry name" value="TYROSINE-PROTEIN PHOSPHATASE"/>
    <property type="match status" value="1"/>
</dbReference>
<dbReference type="EMBL" id="KL367518">
    <property type="protein sequence ID" value="KFD67118.1"/>
    <property type="molecule type" value="Genomic_DNA"/>
</dbReference>
<feature type="domain" description="Tyrosine-protein phosphatase" evidence="2">
    <location>
        <begin position="37"/>
        <end position="297"/>
    </location>
</feature>
<feature type="domain" description="Tyrosine specific protein phosphatases" evidence="3">
    <location>
        <begin position="209"/>
        <end position="288"/>
    </location>
</feature>
<dbReference type="PROSITE" id="PS50055">
    <property type="entry name" value="TYR_PHOSPHATASE_PTP"/>
    <property type="match status" value="1"/>
</dbReference>
<dbReference type="PANTHER" id="PTHR46163">
    <property type="entry name" value="TYROSINE-PROTEIN PHOSPHATASE-RELATED"/>
    <property type="match status" value="1"/>
</dbReference>
<dbReference type="CDD" id="cd00047">
    <property type="entry name" value="PTPc"/>
    <property type="match status" value="1"/>
</dbReference>
<evidence type="ECO:0000259" key="3">
    <source>
        <dbReference type="PROSITE" id="PS50056"/>
    </source>
</evidence>
<name>A0A085NCC2_9BILA</name>
<dbReference type="PROSITE" id="PS00383">
    <property type="entry name" value="TYR_PHOSPHATASE_1"/>
    <property type="match status" value="1"/>
</dbReference>
<feature type="compositionally biased region" description="Polar residues" evidence="1">
    <location>
        <begin position="434"/>
        <end position="443"/>
    </location>
</feature>
<dbReference type="SMART" id="SM00194">
    <property type="entry name" value="PTPc"/>
    <property type="match status" value="1"/>
</dbReference>
<dbReference type="InterPro" id="IPR029021">
    <property type="entry name" value="Prot-tyrosine_phosphatase-like"/>
</dbReference>
<dbReference type="InterPro" id="IPR003595">
    <property type="entry name" value="Tyr_Pase_cat"/>
</dbReference>